<dbReference type="EMBL" id="FONV01000006">
    <property type="protein sequence ID" value="SFF10961.1"/>
    <property type="molecule type" value="Genomic_DNA"/>
</dbReference>
<evidence type="ECO:0000256" key="2">
    <source>
        <dbReference type="SAM" id="Phobius"/>
    </source>
</evidence>
<dbReference type="RefSeq" id="WP_093614974.1">
    <property type="nucleotide sequence ID" value="NZ_BOMT01000023.1"/>
</dbReference>
<dbReference type="AlphaFoldDB" id="A0A1I2G2U7"/>
<feature type="transmembrane region" description="Helical" evidence="2">
    <location>
        <begin position="39"/>
        <end position="57"/>
    </location>
</feature>
<evidence type="ECO:0000256" key="1">
    <source>
        <dbReference type="SAM" id="MobiDB-lite"/>
    </source>
</evidence>
<keyword evidence="2" id="KW-1133">Transmembrane helix</keyword>
<keyword evidence="2" id="KW-0812">Transmembrane</keyword>
<reference evidence="3 4" key="1">
    <citation type="submission" date="2016-10" db="EMBL/GenBank/DDBJ databases">
        <authorList>
            <person name="de Groot N.N."/>
        </authorList>
    </citation>
    <scope>NUCLEOTIDE SEQUENCE [LARGE SCALE GENOMIC DNA]</scope>
    <source>
        <strain evidence="3 4">DSM 43019</strain>
    </source>
</reference>
<keyword evidence="4" id="KW-1185">Reference proteome</keyword>
<evidence type="ECO:0000313" key="3">
    <source>
        <dbReference type="EMBL" id="SFF10961.1"/>
    </source>
</evidence>
<keyword evidence="2" id="KW-0472">Membrane</keyword>
<organism evidence="3 4">
    <name type="scientific">Actinoplanes philippinensis</name>
    <dbReference type="NCBI Taxonomy" id="35752"/>
    <lineage>
        <taxon>Bacteria</taxon>
        <taxon>Bacillati</taxon>
        <taxon>Actinomycetota</taxon>
        <taxon>Actinomycetes</taxon>
        <taxon>Micromonosporales</taxon>
        <taxon>Micromonosporaceae</taxon>
        <taxon>Actinoplanes</taxon>
    </lineage>
</organism>
<gene>
    <name evidence="3" type="ORF">SAMN05421541_106102</name>
</gene>
<dbReference type="STRING" id="35752.SAMN05421541_106102"/>
<dbReference type="OrthoDB" id="3298555at2"/>
<dbReference type="Proteomes" id="UP000199645">
    <property type="component" value="Unassembled WGS sequence"/>
</dbReference>
<evidence type="ECO:0000313" key="4">
    <source>
        <dbReference type="Proteomes" id="UP000199645"/>
    </source>
</evidence>
<feature type="transmembrane region" description="Helical" evidence="2">
    <location>
        <begin position="6"/>
        <end position="27"/>
    </location>
</feature>
<protein>
    <submittedName>
        <fullName evidence="3">Uncharacterized protein</fullName>
    </submittedName>
</protein>
<sequence>MSLTGIPLILVVVLGVAVGAAVTVLAWRREWRPRLLVRPAGILLTEALLLVAVGLIVNRSELFYSSWGDLLQQTDTPAAMPVVRAGALDDWLRSRAAGDHTFAWRPAGWDGWGLAAAPTVVVPPGYLEHPDRRYSVVVVVGDGWTGPPVGADQTVVVVARTTAATTAATLTAAIPAQLSHDLRVTARHWALVSPASAIGLAGRAAAAAGQYPAIAVVRDGPPPAGSRRPVTATPVTDVAAVPVGVTVGHSDGLAAAVAWAALQTPPPLAAAEPPVAWIPVHHHRPHRPASPAPARTGGSRVPGQPRP</sequence>
<proteinExistence type="predicted"/>
<accession>A0A1I2G2U7</accession>
<feature type="region of interest" description="Disordered" evidence="1">
    <location>
        <begin position="281"/>
        <end position="307"/>
    </location>
</feature>
<name>A0A1I2G2U7_9ACTN</name>